<evidence type="ECO:0000256" key="6">
    <source>
        <dbReference type="ARBA" id="ARBA00034078"/>
    </source>
</evidence>
<evidence type="ECO:0000256" key="2">
    <source>
        <dbReference type="ARBA" id="ARBA00009433"/>
    </source>
</evidence>
<dbReference type="InterPro" id="IPR012675">
    <property type="entry name" value="Beta-grasp_dom_sf"/>
</dbReference>
<proteinExistence type="inferred from homology"/>
<evidence type="ECO:0000313" key="9">
    <source>
        <dbReference type="Proteomes" id="UP000029548"/>
    </source>
</evidence>
<dbReference type="GO" id="GO:0022904">
    <property type="term" value="P:respiratory electron transport chain"/>
    <property type="evidence" value="ECO:0007669"/>
    <property type="project" value="TreeGrafter"/>
</dbReference>
<dbReference type="Pfam" id="PF12838">
    <property type="entry name" value="Fer4_7"/>
    <property type="match status" value="1"/>
</dbReference>
<dbReference type="Gene3D" id="3.10.20.30">
    <property type="match status" value="1"/>
</dbReference>
<keyword evidence="3" id="KW-0479">Metal-binding</keyword>
<dbReference type="GO" id="GO:0009060">
    <property type="term" value="P:aerobic respiration"/>
    <property type="evidence" value="ECO:0007669"/>
    <property type="project" value="TreeGrafter"/>
</dbReference>
<dbReference type="PROSITE" id="PS00197">
    <property type="entry name" value="2FE2S_FER_1"/>
    <property type="match status" value="1"/>
</dbReference>
<dbReference type="Pfam" id="PF13085">
    <property type="entry name" value="Fer2_3"/>
    <property type="match status" value="1"/>
</dbReference>
<sequence>MKLHLEIWRQAGPQTEGHFESVDVDDAVAEMSILELLDHVNSKYVESGKEPFAFASDCREGICGTCGLNVNGRPHGPGKNTPTCQQRLFQFKDGDTLKIEPMRSAAYPVIRDMVVDRSALDRVMEKGGYVSVFPGTAPDADTLHVNHQTAERALDHAACIGCGACVAACPNGAAHLFTGAKLVHLSLLPMGKQERGKRATNMVDEMETNFGPCSLFGECADVCPAGIPLTAVAAITKERARAAFRSKDD</sequence>
<dbReference type="InterPro" id="IPR050573">
    <property type="entry name" value="SDH/FRD_Iron-Sulfur"/>
</dbReference>
<dbReference type="Proteomes" id="UP000029548">
    <property type="component" value="Unassembled WGS sequence"/>
</dbReference>
<dbReference type="EMBL" id="JRNE01000013">
    <property type="protein sequence ID" value="KGF18684.1"/>
    <property type="molecule type" value="Genomic_DNA"/>
</dbReference>
<comment type="caution">
    <text evidence="8">The sequence shown here is derived from an EMBL/GenBank/DDBJ whole genome shotgun (WGS) entry which is preliminary data.</text>
</comment>
<gene>
    <name evidence="8" type="ORF">HMPREF1650_01215</name>
</gene>
<dbReference type="SUPFAM" id="SSF46548">
    <property type="entry name" value="alpha-helical ferredoxin"/>
    <property type="match status" value="1"/>
</dbReference>
<comment type="cofactor">
    <cofactor evidence="1">
        <name>[3Fe-4S] cluster</name>
        <dbReference type="ChEBI" id="CHEBI:21137"/>
    </cofactor>
</comment>
<dbReference type="Gene3D" id="1.10.1060.10">
    <property type="entry name" value="Alpha-helical ferredoxin"/>
    <property type="match status" value="1"/>
</dbReference>
<dbReference type="RefSeq" id="WP_035119922.1">
    <property type="nucleotide sequence ID" value="NZ_JRNE01000013.1"/>
</dbReference>
<dbReference type="GO" id="GO:0051537">
    <property type="term" value="F:2 iron, 2 sulfur cluster binding"/>
    <property type="evidence" value="ECO:0007669"/>
    <property type="project" value="InterPro"/>
</dbReference>
<evidence type="ECO:0000256" key="5">
    <source>
        <dbReference type="ARBA" id="ARBA00023014"/>
    </source>
</evidence>
<dbReference type="InterPro" id="IPR009051">
    <property type="entry name" value="Helical_ferredxn"/>
</dbReference>
<evidence type="ECO:0000313" key="8">
    <source>
        <dbReference type="EMBL" id="KGF18684.1"/>
    </source>
</evidence>
<dbReference type="GO" id="GO:0046872">
    <property type="term" value="F:metal ion binding"/>
    <property type="evidence" value="ECO:0007669"/>
    <property type="project" value="UniProtKB-KW"/>
</dbReference>
<comment type="cofactor">
    <cofactor evidence="6">
        <name>[2Fe-2S] cluster</name>
        <dbReference type="ChEBI" id="CHEBI:190135"/>
    </cofactor>
</comment>
<evidence type="ECO:0000256" key="3">
    <source>
        <dbReference type="ARBA" id="ARBA00022723"/>
    </source>
</evidence>
<keyword evidence="5" id="KW-0411">Iron-sulfur</keyword>
<dbReference type="eggNOG" id="COG0479">
    <property type="taxonomic scope" value="Bacteria"/>
</dbReference>
<dbReference type="InterPro" id="IPR036010">
    <property type="entry name" value="2Fe-2S_ferredoxin-like_sf"/>
</dbReference>
<feature type="domain" description="4Fe-4S ferredoxin-type" evidence="7">
    <location>
        <begin position="150"/>
        <end position="179"/>
    </location>
</feature>
<dbReference type="PANTHER" id="PTHR11921:SF41">
    <property type="entry name" value="SUCCINATE DEHYDROGENASE"/>
    <property type="match status" value="1"/>
</dbReference>
<name>A0A096ACL5_9CORY</name>
<dbReference type="NCBIfam" id="NF005746">
    <property type="entry name" value="PRK07570.1"/>
    <property type="match status" value="1"/>
</dbReference>
<keyword evidence="4" id="KW-0408">Iron</keyword>
<dbReference type="InterPro" id="IPR017896">
    <property type="entry name" value="4Fe4S_Fe-S-bd"/>
</dbReference>
<dbReference type="InterPro" id="IPR025192">
    <property type="entry name" value="Succ_DH/fum_Rdtase_N"/>
</dbReference>
<dbReference type="InterPro" id="IPR017900">
    <property type="entry name" value="4Fe4S_Fe_S_CS"/>
</dbReference>
<dbReference type="AlphaFoldDB" id="A0A096ACL5"/>
<dbReference type="PROSITE" id="PS00198">
    <property type="entry name" value="4FE4S_FER_1"/>
    <property type="match status" value="1"/>
</dbReference>
<protein>
    <submittedName>
        <fullName evidence="8">Succinate dehydrogenase</fullName>
    </submittedName>
</protein>
<comment type="similarity">
    <text evidence="2">Belongs to the succinate dehydrogenase/fumarate reductase iron-sulfur protein family.</text>
</comment>
<dbReference type="PROSITE" id="PS51379">
    <property type="entry name" value="4FE4S_FER_2"/>
    <property type="match status" value="1"/>
</dbReference>
<accession>A0A096ACL5</accession>
<organism evidence="8 9">
    <name type="scientific">Corynebacterium freneyi DNF00450</name>
    <dbReference type="NCBI Taxonomy" id="1287475"/>
    <lineage>
        <taxon>Bacteria</taxon>
        <taxon>Bacillati</taxon>
        <taxon>Actinomycetota</taxon>
        <taxon>Actinomycetes</taxon>
        <taxon>Mycobacteriales</taxon>
        <taxon>Corynebacteriaceae</taxon>
        <taxon>Corynebacterium</taxon>
    </lineage>
</organism>
<dbReference type="PANTHER" id="PTHR11921">
    <property type="entry name" value="SUCCINATE DEHYDROGENASE IRON-SULFUR PROTEIN"/>
    <property type="match status" value="1"/>
</dbReference>
<dbReference type="GO" id="GO:0009055">
    <property type="term" value="F:electron transfer activity"/>
    <property type="evidence" value="ECO:0007669"/>
    <property type="project" value="InterPro"/>
</dbReference>
<dbReference type="SUPFAM" id="SSF54292">
    <property type="entry name" value="2Fe-2S ferredoxin-like"/>
    <property type="match status" value="1"/>
</dbReference>
<evidence type="ECO:0000256" key="1">
    <source>
        <dbReference type="ARBA" id="ARBA00001927"/>
    </source>
</evidence>
<evidence type="ECO:0000259" key="7">
    <source>
        <dbReference type="PROSITE" id="PS51379"/>
    </source>
</evidence>
<dbReference type="InterPro" id="IPR006058">
    <property type="entry name" value="2Fe2S_fd_BS"/>
</dbReference>
<evidence type="ECO:0000256" key="4">
    <source>
        <dbReference type="ARBA" id="ARBA00023004"/>
    </source>
</evidence>
<reference evidence="8 9" key="1">
    <citation type="submission" date="2014-07" db="EMBL/GenBank/DDBJ databases">
        <authorList>
            <person name="McCorrison J."/>
            <person name="Sanka R."/>
            <person name="Torralba M."/>
            <person name="Gillis M."/>
            <person name="Haft D.H."/>
            <person name="Methe B."/>
            <person name="Sutton G."/>
            <person name="Nelson K.E."/>
        </authorList>
    </citation>
    <scope>NUCLEOTIDE SEQUENCE [LARGE SCALE GENOMIC DNA]</scope>
    <source>
        <strain evidence="8 9">DNF00450</strain>
    </source>
</reference>